<name>A0A8B0SHL4_9GAMM</name>
<dbReference type="Proteomes" id="UP000664466">
    <property type="component" value="Unassembled WGS sequence"/>
</dbReference>
<feature type="transmembrane region" description="Helical" evidence="1">
    <location>
        <begin position="47"/>
        <end position="68"/>
    </location>
</feature>
<dbReference type="EMBL" id="CP072748">
    <property type="protein sequence ID" value="QTX10621.1"/>
    <property type="molecule type" value="Genomic_DNA"/>
</dbReference>
<accession>A0A8B0SHL4</accession>
<geneLocation type="plasmid" evidence="2">
    <name>pTfr446</name>
</geneLocation>
<dbReference type="RefSeq" id="WP_207249611.1">
    <property type="nucleotide sequence ID" value="NZ_JAFMPM010000005.1"/>
</dbReference>
<reference evidence="2 4" key="1">
    <citation type="submission" date="2021-03" db="EMBL/GenBank/DDBJ databases">
        <title>Draft genome and methylome analysis of Thiotrix fructosivoruns ATCC 49748.</title>
        <authorList>
            <person name="Fomenkov A."/>
            <person name="Grabovich M.Y."/>
            <person name="Roberts R.J."/>
        </authorList>
    </citation>
    <scope>NUCLEOTIDE SEQUENCE [LARGE SCALE GENOMIC DNA]</scope>
    <source>
        <strain evidence="2 4">ATCC 49748</strain>
        <plasmid evidence="2">pTfr446</plasmid>
    </source>
</reference>
<evidence type="ECO:0008006" key="5">
    <source>
        <dbReference type="Google" id="ProtNLM"/>
    </source>
</evidence>
<gene>
    <name evidence="3" type="ORF">J1836_018985</name>
    <name evidence="2" type="ORF">J1836_02080</name>
</gene>
<evidence type="ECO:0000313" key="2">
    <source>
        <dbReference type="EMBL" id="MBO0611719.1"/>
    </source>
</evidence>
<sequence>MNTKKINTMDNDERSLYTLIGIAFMGTVIGFLLELSAKESTRSLRQIAAAALLNGAFTVGAFSALRWFVPDITLEIAVGISALLSSIGRGAIIHLVSKWMDR</sequence>
<feature type="transmembrane region" description="Helical" evidence="1">
    <location>
        <begin position="16"/>
        <end position="35"/>
    </location>
</feature>
<proteinExistence type="predicted"/>
<evidence type="ECO:0000313" key="4">
    <source>
        <dbReference type="Proteomes" id="UP000664466"/>
    </source>
</evidence>
<keyword evidence="4" id="KW-1185">Reference proteome</keyword>
<evidence type="ECO:0000313" key="3">
    <source>
        <dbReference type="EMBL" id="QTX10621.1"/>
    </source>
</evidence>
<organism evidence="3">
    <name type="scientific">Thiothrix fructosivorans</name>
    <dbReference type="NCBI Taxonomy" id="111770"/>
    <lineage>
        <taxon>Bacteria</taxon>
        <taxon>Pseudomonadati</taxon>
        <taxon>Pseudomonadota</taxon>
        <taxon>Gammaproteobacteria</taxon>
        <taxon>Thiotrichales</taxon>
        <taxon>Thiotrichaceae</taxon>
        <taxon>Thiothrix</taxon>
    </lineage>
</organism>
<dbReference type="AlphaFoldDB" id="A0A8B0SHL4"/>
<keyword evidence="1" id="KW-0472">Membrane</keyword>
<protein>
    <recommendedName>
        <fullName evidence="5">Holin</fullName>
    </recommendedName>
</protein>
<keyword evidence="1" id="KW-0812">Transmembrane</keyword>
<reference evidence="3" key="2">
    <citation type="submission" date="2021-04" db="EMBL/GenBank/DDBJ databases">
        <title>Complete Genome and methylome analysis of Thiothrix fructosivorans ATCC 49748.</title>
        <authorList>
            <person name="Fomenkov A."/>
            <person name="Sun L."/>
            <person name="Vincze T."/>
            <person name="Grabovich M.Y."/>
            <person name="Roberts R.J."/>
        </authorList>
    </citation>
    <scope>NUCLEOTIDE SEQUENCE</scope>
    <source>
        <strain evidence="3">ATCC 49748</strain>
    </source>
</reference>
<dbReference type="EMBL" id="JAFMPM010000005">
    <property type="protein sequence ID" value="MBO0611719.1"/>
    <property type="molecule type" value="Genomic_DNA"/>
</dbReference>
<keyword evidence="1" id="KW-1133">Transmembrane helix</keyword>
<keyword evidence="2" id="KW-0614">Plasmid</keyword>
<evidence type="ECO:0000256" key="1">
    <source>
        <dbReference type="SAM" id="Phobius"/>
    </source>
</evidence>
<feature type="transmembrane region" description="Helical" evidence="1">
    <location>
        <begin position="74"/>
        <end position="96"/>
    </location>
</feature>